<comment type="caution">
    <text evidence="2">The sequence shown here is derived from an EMBL/GenBank/DDBJ whole genome shotgun (WGS) entry which is preliminary data.</text>
</comment>
<sequence>MIALFLVFFLFGILAFVTADKPDGLRYKGLAQKTLGKEVIPFVHRLLGILLMLSAAVGSIWYFFFPPFSNKTFFWGYLLSTLLCFLISDGVALLRFKGK</sequence>
<evidence type="ECO:0000256" key="1">
    <source>
        <dbReference type="SAM" id="Phobius"/>
    </source>
</evidence>
<dbReference type="EMBL" id="JARQBJ010000002">
    <property type="protein sequence ID" value="MDT2809818.1"/>
    <property type="molecule type" value="Genomic_DNA"/>
</dbReference>
<organism evidence="2 3">
    <name type="scientific">Enterococcus asini</name>
    <dbReference type="NCBI Taxonomy" id="57732"/>
    <lineage>
        <taxon>Bacteria</taxon>
        <taxon>Bacillati</taxon>
        <taxon>Bacillota</taxon>
        <taxon>Bacilli</taxon>
        <taxon>Lactobacillales</taxon>
        <taxon>Enterococcaceae</taxon>
        <taxon>Enterococcus</taxon>
    </lineage>
</organism>
<name>A0AAW8TV49_9ENTE</name>
<evidence type="ECO:0000313" key="2">
    <source>
        <dbReference type="EMBL" id="MDT2809818.1"/>
    </source>
</evidence>
<keyword evidence="1" id="KW-0812">Transmembrane</keyword>
<dbReference type="RefSeq" id="WP_118339743.1">
    <property type="nucleotide sequence ID" value="NZ_CABJBY010000002.1"/>
</dbReference>
<protein>
    <recommendedName>
        <fullName evidence="4">DUF3784 domain-containing protein</fullName>
    </recommendedName>
</protein>
<keyword evidence="1" id="KW-0472">Membrane</keyword>
<dbReference type="AlphaFoldDB" id="A0AAW8TV49"/>
<gene>
    <name evidence="2" type="ORF">P7H43_04925</name>
</gene>
<proteinExistence type="predicted"/>
<evidence type="ECO:0000313" key="3">
    <source>
        <dbReference type="Proteomes" id="UP001256711"/>
    </source>
</evidence>
<accession>A0AAW8TV49</accession>
<dbReference type="Proteomes" id="UP001256711">
    <property type="component" value="Unassembled WGS sequence"/>
</dbReference>
<feature type="transmembrane region" description="Helical" evidence="1">
    <location>
        <begin position="72"/>
        <end position="94"/>
    </location>
</feature>
<keyword evidence="1" id="KW-1133">Transmembrane helix</keyword>
<reference evidence="2" key="1">
    <citation type="submission" date="2023-03" db="EMBL/GenBank/DDBJ databases">
        <authorList>
            <person name="Shen W."/>
            <person name="Cai J."/>
        </authorList>
    </citation>
    <scope>NUCLEOTIDE SEQUENCE</scope>
    <source>
        <strain evidence="2">B226-2</strain>
    </source>
</reference>
<evidence type="ECO:0008006" key="4">
    <source>
        <dbReference type="Google" id="ProtNLM"/>
    </source>
</evidence>
<feature type="transmembrane region" description="Helical" evidence="1">
    <location>
        <begin position="43"/>
        <end position="65"/>
    </location>
</feature>